<dbReference type="PANTHER" id="PTHR33096:SF1">
    <property type="entry name" value="CXC1-LIKE CYSTEINE CLUSTER ASSOCIATED WITH KDZ TRANSPOSASES DOMAIN-CONTAINING PROTEIN"/>
    <property type="match status" value="1"/>
</dbReference>
<protein>
    <submittedName>
        <fullName evidence="1">Uncharacterized protein</fullName>
    </submittedName>
</protein>
<dbReference type="Proteomes" id="UP001175228">
    <property type="component" value="Unassembled WGS sequence"/>
</dbReference>
<dbReference type="InterPro" id="IPR040521">
    <property type="entry name" value="KDZ"/>
</dbReference>
<evidence type="ECO:0000313" key="1">
    <source>
        <dbReference type="EMBL" id="KAK0495101.1"/>
    </source>
</evidence>
<keyword evidence="2" id="KW-1185">Reference proteome</keyword>
<reference evidence="1" key="1">
    <citation type="submission" date="2023-06" db="EMBL/GenBank/DDBJ databases">
        <authorList>
            <consortium name="Lawrence Berkeley National Laboratory"/>
            <person name="Ahrendt S."/>
            <person name="Sahu N."/>
            <person name="Indic B."/>
            <person name="Wong-Bajracharya J."/>
            <person name="Merenyi Z."/>
            <person name="Ke H.-M."/>
            <person name="Monk M."/>
            <person name="Kocsube S."/>
            <person name="Drula E."/>
            <person name="Lipzen A."/>
            <person name="Balint B."/>
            <person name="Henrissat B."/>
            <person name="Andreopoulos B."/>
            <person name="Martin F.M."/>
            <person name="Harder C.B."/>
            <person name="Rigling D."/>
            <person name="Ford K.L."/>
            <person name="Foster G.D."/>
            <person name="Pangilinan J."/>
            <person name="Papanicolaou A."/>
            <person name="Barry K."/>
            <person name="LaButti K."/>
            <person name="Viragh M."/>
            <person name="Koriabine M."/>
            <person name="Yan M."/>
            <person name="Riley R."/>
            <person name="Champramary S."/>
            <person name="Plett K.L."/>
            <person name="Tsai I.J."/>
            <person name="Slot J."/>
            <person name="Sipos G."/>
            <person name="Plett J."/>
            <person name="Nagy L.G."/>
            <person name="Grigoriev I.V."/>
        </authorList>
    </citation>
    <scope>NUCLEOTIDE SEQUENCE</scope>
    <source>
        <strain evidence="1">HWK02</strain>
    </source>
</reference>
<dbReference type="Pfam" id="PF18758">
    <property type="entry name" value="KDZ"/>
    <property type="match status" value="1"/>
</dbReference>
<name>A0AA39TMR1_9AGAR</name>
<gene>
    <name evidence="1" type="ORF">EDD18DRAFT_1310270</name>
</gene>
<dbReference type="AlphaFoldDB" id="A0AA39TMR1"/>
<accession>A0AA39TMR1</accession>
<dbReference type="PANTHER" id="PTHR33096">
    <property type="entry name" value="CXC2 DOMAIN-CONTAINING PROTEIN"/>
    <property type="match status" value="1"/>
</dbReference>
<organism evidence="1 2">
    <name type="scientific">Armillaria luteobubalina</name>
    <dbReference type="NCBI Taxonomy" id="153913"/>
    <lineage>
        <taxon>Eukaryota</taxon>
        <taxon>Fungi</taxon>
        <taxon>Dikarya</taxon>
        <taxon>Basidiomycota</taxon>
        <taxon>Agaricomycotina</taxon>
        <taxon>Agaricomycetes</taxon>
        <taxon>Agaricomycetidae</taxon>
        <taxon>Agaricales</taxon>
        <taxon>Marasmiineae</taxon>
        <taxon>Physalacriaceae</taxon>
        <taxon>Armillaria</taxon>
    </lineage>
</organism>
<dbReference type="EMBL" id="JAUEPU010000019">
    <property type="protein sequence ID" value="KAK0495101.1"/>
    <property type="molecule type" value="Genomic_DNA"/>
</dbReference>
<comment type="caution">
    <text evidence="1">The sequence shown here is derived from an EMBL/GenBank/DDBJ whole genome shotgun (WGS) entry which is preliminary data.</text>
</comment>
<evidence type="ECO:0000313" key="2">
    <source>
        <dbReference type="Proteomes" id="UP001175228"/>
    </source>
</evidence>
<sequence>MQCAQGQQCHQHEETGFFLSLCHHGYVLVGADMVRSGEQAKYPLAVIEKLLEVFGHHLGIRYDISCKFGGTVSHSPLSNLAELKQLCILVGLFHGHTHNRLYQLHHLGTYLSGLGLEDLETLEQFFSKSNVLASNVQYASWFHQHQQITQYLKHIDRIESFENLSNFLCNNYHQALEITDSYPAL</sequence>
<proteinExistence type="predicted"/>